<keyword evidence="6" id="KW-0489">Methyltransferase</keyword>
<evidence type="ECO:0000256" key="4">
    <source>
        <dbReference type="ARBA" id="ARBA00013346"/>
    </source>
</evidence>
<comment type="similarity">
    <text evidence="2">Belongs to the methyltransferase superfamily. L-isoaspartyl/D-aspartyl protein methyltransferase family.</text>
</comment>
<evidence type="ECO:0000256" key="3">
    <source>
        <dbReference type="ARBA" id="ARBA00011890"/>
    </source>
</evidence>
<dbReference type="EMBL" id="BAABDD010000004">
    <property type="protein sequence ID" value="GAA3734675.1"/>
    <property type="molecule type" value="Genomic_DNA"/>
</dbReference>
<evidence type="ECO:0000256" key="7">
    <source>
        <dbReference type="ARBA" id="ARBA00022679"/>
    </source>
</evidence>
<accession>A0ABP7FCF7</accession>
<keyword evidence="5" id="KW-0963">Cytoplasm</keyword>
<comment type="subcellular location">
    <subcellularLocation>
        <location evidence="1">Cytoplasm</location>
    </subcellularLocation>
</comment>
<evidence type="ECO:0000256" key="10">
    <source>
        <dbReference type="ARBA" id="ARBA00031323"/>
    </source>
</evidence>
<dbReference type="InterPro" id="IPR029063">
    <property type="entry name" value="SAM-dependent_MTases_sf"/>
</dbReference>
<dbReference type="Pfam" id="PF01135">
    <property type="entry name" value="PCMT"/>
    <property type="match status" value="1"/>
</dbReference>
<dbReference type="CDD" id="cd02440">
    <property type="entry name" value="AdoMet_MTases"/>
    <property type="match status" value="1"/>
</dbReference>
<keyword evidence="13" id="KW-1185">Reference proteome</keyword>
<keyword evidence="8" id="KW-0949">S-adenosyl-L-methionine</keyword>
<dbReference type="Proteomes" id="UP001500908">
    <property type="component" value="Unassembled WGS sequence"/>
</dbReference>
<evidence type="ECO:0000313" key="12">
    <source>
        <dbReference type="EMBL" id="GAA3734675.1"/>
    </source>
</evidence>
<dbReference type="Gene3D" id="3.40.50.150">
    <property type="entry name" value="Vaccinia Virus protein VP39"/>
    <property type="match status" value="1"/>
</dbReference>
<evidence type="ECO:0000256" key="5">
    <source>
        <dbReference type="ARBA" id="ARBA00022490"/>
    </source>
</evidence>
<proteinExistence type="inferred from homology"/>
<protein>
    <recommendedName>
        <fullName evidence="4">Protein-L-isoaspartate O-methyltransferase</fullName>
        <ecNumber evidence="3">2.1.1.77</ecNumber>
    </recommendedName>
    <alternativeName>
        <fullName evidence="11">L-isoaspartyl protein carboxyl methyltransferase</fullName>
    </alternativeName>
    <alternativeName>
        <fullName evidence="9">Protein L-isoaspartyl methyltransferase</fullName>
    </alternativeName>
    <alternativeName>
        <fullName evidence="10">Protein-beta-aspartate methyltransferase</fullName>
    </alternativeName>
</protein>
<organism evidence="12 13">
    <name type="scientific">Salinactinospora qingdaonensis</name>
    <dbReference type="NCBI Taxonomy" id="702744"/>
    <lineage>
        <taxon>Bacteria</taxon>
        <taxon>Bacillati</taxon>
        <taxon>Actinomycetota</taxon>
        <taxon>Actinomycetes</taxon>
        <taxon>Streptosporangiales</taxon>
        <taxon>Nocardiopsidaceae</taxon>
        <taxon>Salinactinospora</taxon>
    </lineage>
</organism>
<evidence type="ECO:0000256" key="11">
    <source>
        <dbReference type="ARBA" id="ARBA00031350"/>
    </source>
</evidence>
<dbReference type="InterPro" id="IPR000682">
    <property type="entry name" value="PCMT"/>
</dbReference>
<dbReference type="SUPFAM" id="SSF53335">
    <property type="entry name" value="S-adenosyl-L-methionine-dependent methyltransferases"/>
    <property type="match status" value="1"/>
</dbReference>
<evidence type="ECO:0000256" key="2">
    <source>
        <dbReference type="ARBA" id="ARBA00005369"/>
    </source>
</evidence>
<evidence type="ECO:0000313" key="13">
    <source>
        <dbReference type="Proteomes" id="UP001500908"/>
    </source>
</evidence>
<evidence type="ECO:0000256" key="6">
    <source>
        <dbReference type="ARBA" id="ARBA00022603"/>
    </source>
</evidence>
<dbReference type="PANTHER" id="PTHR11579:SF0">
    <property type="entry name" value="PROTEIN-L-ISOASPARTATE(D-ASPARTATE) O-METHYLTRANSFERASE"/>
    <property type="match status" value="1"/>
</dbReference>
<evidence type="ECO:0000256" key="9">
    <source>
        <dbReference type="ARBA" id="ARBA00030757"/>
    </source>
</evidence>
<keyword evidence="7" id="KW-0808">Transferase</keyword>
<sequence length="282" mass="30139">MTPGERAVAAVDREPFIPETIYVSAEDTGWLVPLRRTHDPATWRAHVHADAPVVTAVEYDPRLPAHLRDPAAGRGVVSTSSSSKPAIMARMVDALRLAAGHRVLEIGTGTGWNAAVISNITGPGTVTTVEVTAELADAARRALAATGYEVDVVTGDGERGHPPNAPYDRVIATVAVHTLPYAWVAQTRPGGLLVVPWEPTFHPDGPLAVLRREGDGTAQGRFVGPAHFMPLHQQRSDTAAPHETREQWEATGRPDLTRFGVTVTPEGQQVWLDDPGTPVPSA</sequence>
<name>A0ABP7FCF7_9ACTN</name>
<gene>
    <name evidence="12" type="ORF">GCM10022402_13700</name>
</gene>
<evidence type="ECO:0000256" key="1">
    <source>
        <dbReference type="ARBA" id="ARBA00004496"/>
    </source>
</evidence>
<dbReference type="RefSeq" id="WP_344968501.1">
    <property type="nucleotide sequence ID" value="NZ_BAABDD010000004.1"/>
</dbReference>
<evidence type="ECO:0000256" key="8">
    <source>
        <dbReference type="ARBA" id="ARBA00022691"/>
    </source>
</evidence>
<comment type="caution">
    <text evidence="12">The sequence shown here is derived from an EMBL/GenBank/DDBJ whole genome shotgun (WGS) entry which is preliminary data.</text>
</comment>
<reference evidence="13" key="1">
    <citation type="journal article" date="2019" name="Int. J. Syst. Evol. Microbiol.">
        <title>The Global Catalogue of Microorganisms (GCM) 10K type strain sequencing project: providing services to taxonomists for standard genome sequencing and annotation.</title>
        <authorList>
            <consortium name="The Broad Institute Genomics Platform"/>
            <consortium name="The Broad Institute Genome Sequencing Center for Infectious Disease"/>
            <person name="Wu L."/>
            <person name="Ma J."/>
        </authorList>
    </citation>
    <scope>NUCLEOTIDE SEQUENCE [LARGE SCALE GENOMIC DNA]</scope>
    <source>
        <strain evidence="13">JCM 17137</strain>
    </source>
</reference>
<dbReference type="EC" id="2.1.1.77" evidence="3"/>
<dbReference type="PANTHER" id="PTHR11579">
    <property type="entry name" value="PROTEIN-L-ISOASPARTATE O-METHYLTRANSFERASE"/>
    <property type="match status" value="1"/>
</dbReference>